<dbReference type="PANTHER" id="PTHR11136">
    <property type="entry name" value="FOLYLPOLYGLUTAMATE SYNTHASE-RELATED"/>
    <property type="match status" value="1"/>
</dbReference>
<dbReference type="SUPFAM" id="SSF53623">
    <property type="entry name" value="MurD-like peptide ligases, catalytic domain"/>
    <property type="match status" value="1"/>
</dbReference>
<comment type="similarity">
    <text evidence="2">Belongs to the folylpolyglutamate synthase family.</text>
</comment>
<reference evidence="11" key="2">
    <citation type="submission" date="2021-04" db="EMBL/GenBank/DDBJ databases">
        <authorList>
            <person name="Gilroy R."/>
        </authorList>
    </citation>
    <scope>NUCLEOTIDE SEQUENCE</scope>
    <source>
        <strain evidence="11">CHK191-13928</strain>
    </source>
</reference>
<organism evidence="11 12">
    <name type="scientific">Candidatus Anaerostipes excrementavium</name>
    <dbReference type="NCBI Taxonomy" id="2838463"/>
    <lineage>
        <taxon>Bacteria</taxon>
        <taxon>Bacillati</taxon>
        <taxon>Bacillota</taxon>
        <taxon>Clostridia</taxon>
        <taxon>Lachnospirales</taxon>
        <taxon>Lachnospiraceae</taxon>
        <taxon>Anaerostipes</taxon>
    </lineage>
</organism>
<protein>
    <recommendedName>
        <fullName evidence="3">tetrahydrofolate synthase</fullName>
        <ecNumber evidence="3">6.3.2.17</ecNumber>
    </recommendedName>
</protein>
<comment type="catalytic activity">
    <reaction evidence="9">
        <text>(6S)-5,6,7,8-tetrahydrofolyl-(gamma-L-Glu)(n) + L-glutamate + ATP = (6S)-5,6,7,8-tetrahydrofolyl-(gamma-L-Glu)(n+1) + ADP + phosphate + H(+)</text>
        <dbReference type="Rhea" id="RHEA:10580"/>
        <dbReference type="Rhea" id="RHEA-COMP:14738"/>
        <dbReference type="Rhea" id="RHEA-COMP:14740"/>
        <dbReference type="ChEBI" id="CHEBI:15378"/>
        <dbReference type="ChEBI" id="CHEBI:29985"/>
        <dbReference type="ChEBI" id="CHEBI:30616"/>
        <dbReference type="ChEBI" id="CHEBI:43474"/>
        <dbReference type="ChEBI" id="CHEBI:141005"/>
        <dbReference type="ChEBI" id="CHEBI:456216"/>
        <dbReference type="EC" id="6.3.2.17"/>
    </reaction>
</comment>
<dbReference type="PANTHER" id="PTHR11136:SF0">
    <property type="entry name" value="DIHYDROFOLATE SYNTHETASE-RELATED"/>
    <property type="match status" value="1"/>
</dbReference>
<proteinExistence type="inferred from homology"/>
<dbReference type="PIRSF" id="PIRSF001563">
    <property type="entry name" value="Folylpolyglu_synth"/>
    <property type="match status" value="1"/>
</dbReference>
<evidence type="ECO:0000313" key="12">
    <source>
        <dbReference type="Proteomes" id="UP000886721"/>
    </source>
</evidence>
<dbReference type="SUPFAM" id="SSF53244">
    <property type="entry name" value="MurD-like peptide ligases, peptide-binding domain"/>
    <property type="match status" value="1"/>
</dbReference>
<dbReference type="Proteomes" id="UP000886721">
    <property type="component" value="Unassembled WGS sequence"/>
</dbReference>
<dbReference type="PROSITE" id="PS01012">
    <property type="entry name" value="FOLYLPOLYGLU_SYNT_2"/>
    <property type="match status" value="1"/>
</dbReference>
<keyword evidence="7" id="KW-0067">ATP-binding</keyword>
<evidence type="ECO:0000256" key="1">
    <source>
        <dbReference type="ARBA" id="ARBA00001946"/>
    </source>
</evidence>
<dbReference type="FunFam" id="3.40.1190.10:FF:000011">
    <property type="entry name" value="Folylpolyglutamate synthase/dihydrofolate synthase"/>
    <property type="match status" value="1"/>
</dbReference>
<dbReference type="AlphaFoldDB" id="A0A9D2B9J4"/>
<dbReference type="Gene3D" id="3.90.190.20">
    <property type="entry name" value="Mur ligase, C-terminal domain"/>
    <property type="match status" value="1"/>
</dbReference>
<evidence type="ECO:0000256" key="5">
    <source>
        <dbReference type="ARBA" id="ARBA00022723"/>
    </source>
</evidence>
<keyword evidence="5" id="KW-0479">Metal-binding</keyword>
<dbReference type="Gene3D" id="3.40.1190.10">
    <property type="entry name" value="Mur-like, catalytic domain"/>
    <property type="match status" value="1"/>
</dbReference>
<evidence type="ECO:0000256" key="8">
    <source>
        <dbReference type="ARBA" id="ARBA00022842"/>
    </source>
</evidence>
<dbReference type="InterPro" id="IPR013221">
    <property type="entry name" value="Mur_ligase_cen"/>
</dbReference>
<dbReference type="GO" id="GO:0046872">
    <property type="term" value="F:metal ion binding"/>
    <property type="evidence" value="ECO:0007669"/>
    <property type="project" value="UniProtKB-KW"/>
</dbReference>
<evidence type="ECO:0000256" key="3">
    <source>
        <dbReference type="ARBA" id="ARBA00013025"/>
    </source>
</evidence>
<dbReference type="InterPro" id="IPR001645">
    <property type="entry name" value="Folylpolyglutamate_synth"/>
</dbReference>
<name>A0A9D2B9J4_9FIRM</name>
<keyword evidence="4" id="KW-0436">Ligase</keyword>
<evidence type="ECO:0000256" key="4">
    <source>
        <dbReference type="ARBA" id="ARBA00022598"/>
    </source>
</evidence>
<evidence type="ECO:0000256" key="7">
    <source>
        <dbReference type="ARBA" id="ARBA00022840"/>
    </source>
</evidence>
<accession>A0A9D2B9J4</accession>
<dbReference type="GO" id="GO:0004326">
    <property type="term" value="F:tetrahydrofolylpolyglutamate synthase activity"/>
    <property type="evidence" value="ECO:0007669"/>
    <property type="project" value="UniProtKB-EC"/>
</dbReference>
<keyword evidence="6" id="KW-0547">Nucleotide-binding</keyword>
<reference evidence="11" key="1">
    <citation type="journal article" date="2021" name="PeerJ">
        <title>Extensive microbial diversity within the chicken gut microbiome revealed by metagenomics and culture.</title>
        <authorList>
            <person name="Gilroy R."/>
            <person name="Ravi A."/>
            <person name="Getino M."/>
            <person name="Pursley I."/>
            <person name="Horton D.L."/>
            <person name="Alikhan N.F."/>
            <person name="Baker D."/>
            <person name="Gharbi K."/>
            <person name="Hall N."/>
            <person name="Watson M."/>
            <person name="Adriaenssens E.M."/>
            <person name="Foster-Nyarko E."/>
            <person name="Jarju S."/>
            <person name="Secka A."/>
            <person name="Antonio M."/>
            <person name="Oren A."/>
            <person name="Chaudhuri R.R."/>
            <person name="La Ragione R."/>
            <person name="Hildebrand F."/>
            <person name="Pallen M.J."/>
        </authorList>
    </citation>
    <scope>NUCLEOTIDE SEQUENCE</scope>
    <source>
        <strain evidence="11">CHK191-13928</strain>
    </source>
</reference>
<keyword evidence="8" id="KW-0460">Magnesium</keyword>
<gene>
    <name evidence="11" type="ORF">H9735_09365</name>
</gene>
<feature type="domain" description="Mur ligase central" evidence="10">
    <location>
        <begin position="45"/>
        <end position="264"/>
    </location>
</feature>
<evidence type="ECO:0000256" key="2">
    <source>
        <dbReference type="ARBA" id="ARBA00008276"/>
    </source>
</evidence>
<sequence>MTYEEAVNYLNQTAGFAKKTSLDNVRYFMKCLGDPQDNLRFIHTAGTNGKGSVCAFMEAFLIEKGWKVGVFSSPHLTVINERIRLDGQMADNEEFSWACEEVYKVVQKGKENGKEHPSFFEFLFLMALLIFQKRNLEFCIIETGMGGRYDATNLVDPELCVITTISMDHMEFLGSTIAEIASHKAGIIKEGKKVLCAGQQEEAKRVIYQEAEKKHASLEIVSEDNLNFHEKLGKYIDFLNSNAYDKKRVVGDFQMENMALAIRAVEWIAGSLSDDMIQRGLRHLVLPGRMEEIFPGVFADVAHNEQGIEAFCHTVEKYFAGKKRILFAASHKNEEEIMRKALDNLSSVERFCRLNIDGRRIDEKEFAAAFQQLIENRDDDTVCFIVGSFYLAGIAKSYNIQEEVKC</sequence>
<comment type="caution">
    <text evidence="11">The sequence shown here is derived from an EMBL/GenBank/DDBJ whole genome shotgun (WGS) entry which is preliminary data.</text>
</comment>
<dbReference type="InterPro" id="IPR036565">
    <property type="entry name" value="Mur-like_cat_sf"/>
</dbReference>
<evidence type="ECO:0000259" key="10">
    <source>
        <dbReference type="Pfam" id="PF08245"/>
    </source>
</evidence>
<dbReference type="InterPro" id="IPR036615">
    <property type="entry name" value="Mur_ligase_C_dom_sf"/>
</dbReference>
<evidence type="ECO:0000256" key="6">
    <source>
        <dbReference type="ARBA" id="ARBA00022741"/>
    </source>
</evidence>
<evidence type="ECO:0000256" key="9">
    <source>
        <dbReference type="ARBA" id="ARBA00047493"/>
    </source>
</evidence>
<dbReference type="InterPro" id="IPR018109">
    <property type="entry name" value="Folylpolyglutamate_synth_CS"/>
</dbReference>
<dbReference type="NCBIfam" id="TIGR01499">
    <property type="entry name" value="folC"/>
    <property type="match status" value="1"/>
</dbReference>
<dbReference type="EMBL" id="DXEM01000031">
    <property type="protein sequence ID" value="HIX68305.1"/>
    <property type="molecule type" value="Genomic_DNA"/>
</dbReference>
<dbReference type="Pfam" id="PF08245">
    <property type="entry name" value="Mur_ligase_M"/>
    <property type="match status" value="1"/>
</dbReference>
<dbReference type="GO" id="GO:0008841">
    <property type="term" value="F:dihydrofolate synthase activity"/>
    <property type="evidence" value="ECO:0007669"/>
    <property type="project" value="TreeGrafter"/>
</dbReference>
<dbReference type="EC" id="6.3.2.17" evidence="3"/>
<dbReference type="GO" id="GO:0005524">
    <property type="term" value="F:ATP binding"/>
    <property type="evidence" value="ECO:0007669"/>
    <property type="project" value="UniProtKB-KW"/>
</dbReference>
<dbReference type="GO" id="GO:0005737">
    <property type="term" value="C:cytoplasm"/>
    <property type="evidence" value="ECO:0007669"/>
    <property type="project" value="TreeGrafter"/>
</dbReference>
<evidence type="ECO:0000313" key="11">
    <source>
        <dbReference type="EMBL" id="HIX68305.1"/>
    </source>
</evidence>
<comment type="cofactor">
    <cofactor evidence="1">
        <name>Mg(2+)</name>
        <dbReference type="ChEBI" id="CHEBI:18420"/>
    </cofactor>
</comment>